<sequence>MRTGLIGERGWMATTVMAGVAAPCSARPCVTGTPRFHELGLPRFDELAFTGHDVADTPFVERAERRASPANLPEPPREDLLFAAVRPGR</sequence>
<evidence type="ECO:0000313" key="4">
    <source>
        <dbReference type="Proteomes" id="UP000070188"/>
    </source>
</evidence>
<evidence type="ECO:0000313" key="3">
    <source>
        <dbReference type="EMBL" id="KWX10359.1"/>
    </source>
</evidence>
<dbReference type="EMBL" id="JYIJ01000018">
    <property type="protein sequence ID" value="KWX00129.1"/>
    <property type="molecule type" value="Genomic_DNA"/>
</dbReference>
<evidence type="ECO:0000313" key="6">
    <source>
        <dbReference type="Proteomes" id="UP000070659"/>
    </source>
</evidence>
<dbReference type="OrthoDB" id="729130at2"/>
<dbReference type="Proteomes" id="UP000070659">
    <property type="component" value="Unassembled WGS sequence"/>
</dbReference>
<dbReference type="STRING" id="1469144.LI90_2941"/>
<dbReference type="InterPro" id="IPR036291">
    <property type="entry name" value="NAD(P)-bd_dom_sf"/>
</dbReference>
<dbReference type="RefSeq" id="WP_066888663.1">
    <property type="nucleotide sequence ID" value="NZ_JYIJ01000018.1"/>
</dbReference>
<dbReference type="Gene3D" id="3.40.50.720">
    <property type="entry name" value="NAD(P)-binding Rossmann-like Domain"/>
    <property type="match status" value="1"/>
</dbReference>
<reference evidence="5" key="1">
    <citation type="submission" date="2015-02" db="EMBL/GenBank/DDBJ databases">
        <title>Physiological reanalysis, assessment of diazotrophy, and genome sequences of multiple isolates of Streptomyces thermoautotrophicus.</title>
        <authorList>
            <person name="MacKellar D.C."/>
            <person name="Lieber L."/>
            <person name="Norman J."/>
            <person name="Bolger A."/>
            <person name="Tobin C."/>
            <person name="Murray J.W."/>
            <person name="Friesen M."/>
            <person name="Prell J."/>
        </authorList>
    </citation>
    <scope>NUCLEOTIDE SEQUENCE [LARGE SCALE GENOMIC DNA]</scope>
    <source>
        <strain evidence="5">UBT1</strain>
    </source>
</reference>
<gene>
    <name evidence="2" type="ORF">LI90_2941</name>
    <name evidence="1" type="ORF">TH66_14505</name>
    <name evidence="3" type="ORF">TR74_04095</name>
</gene>
<dbReference type="Proteomes" id="UP000070188">
    <property type="component" value="Unassembled WGS sequence"/>
</dbReference>
<dbReference type="SUPFAM" id="SSF51735">
    <property type="entry name" value="NAD(P)-binding Rossmann-fold domains"/>
    <property type="match status" value="1"/>
</dbReference>
<name>A0A132MQL8_9ACTN</name>
<evidence type="ECO:0000313" key="1">
    <source>
        <dbReference type="EMBL" id="KWX00129.1"/>
    </source>
</evidence>
<evidence type="ECO:0000313" key="2">
    <source>
        <dbReference type="EMBL" id="KWX01906.1"/>
    </source>
</evidence>
<evidence type="ECO:0000313" key="5">
    <source>
        <dbReference type="Proteomes" id="UP000070598"/>
    </source>
</evidence>
<protein>
    <submittedName>
        <fullName evidence="1">Uncharacterized protein</fullName>
    </submittedName>
</protein>
<dbReference type="Proteomes" id="UP000070598">
    <property type="component" value="Unassembled WGS sequence"/>
</dbReference>
<reference evidence="4" key="3">
    <citation type="submission" date="2015-04" db="EMBL/GenBank/DDBJ databases">
        <title>Physiological reanalysis, assessment of diazotrophy, and genome sequences of multiple isolates of Streptomyces thermoautotrophicus.</title>
        <authorList>
            <person name="MacKellar D.C."/>
            <person name="Lieber L."/>
            <person name="Norman J."/>
            <person name="Bolger A."/>
            <person name="Tobin C."/>
            <person name="Murray J.W."/>
            <person name="Chang R."/>
            <person name="Ford T."/>
            <person name="Nguyen P.Q."/>
            <person name="Woodward J."/>
            <person name="Permingeat H."/>
            <person name="Joshi N.S."/>
            <person name="Silver P.A."/>
            <person name="Usadel B."/>
            <person name="Rutherford A.W."/>
            <person name="Friesen M."/>
            <person name="Prell J."/>
        </authorList>
    </citation>
    <scope>NUCLEOTIDE SEQUENCE [LARGE SCALE GENOMIC DNA]</scope>
    <source>
        <strain evidence="4">H1</strain>
    </source>
</reference>
<dbReference type="EMBL" id="LAXD01000001">
    <property type="protein sequence ID" value="KWX01906.1"/>
    <property type="molecule type" value="Genomic_DNA"/>
</dbReference>
<comment type="caution">
    <text evidence="1">The sequence shown here is derived from an EMBL/GenBank/DDBJ whole genome shotgun (WGS) entry which is preliminary data.</text>
</comment>
<organism evidence="1 6">
    <name type="scientific">Carbonactinospora thermoautotrophica</name>
    <dbReference type="NCBI Taxonomy" id="1469144"/>
    <lineage>
        <taxon>Bacteria</taxon>
        <taxon>Bacillati</taxon>
        <taxon>Actinomycetota</taxon>
        <taxon>Actinomycetes</taxon>
        <taxon>Kitasatosporales</taxon>
        <taxon>Carbonactinosporaceae</taxon>
        <taxon>Carbonactinospora</taxon>
    </lineage>
</organism>
<reference evidence="1 6" key="2">
    <citation type="submission" date="2015-02" db="EMBL/GenBank/DDBJ databases">
        <title>Physiological reanalysis, assessment of diazotrophy, and genome sequences of multiple isolates of Streptomyces thermoautotrophicus.</title>
        <authorList>
            <person name="MacKellar D.C."/>
            <person name="Lieber L."/>
            <person name="Norman J."/>
            <person name="Bolger A."/>
            <person name="Tobin C."/>
            <person name="Murray J.W."/>
            <person name="Prell J."/>
        </authorList>
    </citation>
    <scope>NUCLEOTIDE SEQUENCE [LARGE SCALE GENOMIC DNA]</scope>
    <source>
        <strain evidence="1 6">UBT1</strain>
    </source>
</reference>
<proteinExistence type="predicted"/>
<keyword evidence="4" id="KW-1185">Reference proteome</keyword>
<dbReference type="AlphaFoldDB" id="A0A132MQL8"/>
<accession>A0A132MQL8</accession>
<dbReference type="PATRIC" id="fig|1469144.10.peg.3172"/>
<reference evidence="2" key="4">
    <citation type="submission" date="2015-04" db="EMBL/GenBank/DDBJ databases">
        <title>Physiological reanalysis, assessment of diazotrophy, and genome sequences of multiple isolates of Streptomyces thermoautotrophicus.</title>
        <authorList>
            <person name="MacKellar D.C."/>
            <person name="Lieber L."/>
            <person name="Norman J."/>
            <person name="Bolger A."/>
            <person name="Tobin C."/>
            <person name="Murray J.W."/>
            <person name="Woodward J."/>
            <person name="Friesen M."/>
            <person name="Prell J."/>
        </authorList>
    </citation>
    <scope>NUCLEOTIDE SEQUENCE [LARGE SCALE GENOMIC DNA]</scope>
    <source>
        <strain evidence="2">H1</strain>
    </source>
</reference>
<dbReference type="EMBL" id="JYIK01000517">
    <property type="protein sequence ID" value="KWX10359.1"/>
    <property type="molecule type" value="Genomic_DNA"/>
</dbReference>